<dbReference type="GO" id="GO:0016020">
    <property type="term" value="C:membrane"/>
    <property type="evidence" value="ECO:0007669"/>
    <property type="project" value="InterPro"/>
</dbReference>
<evidence type="ECO:0000313" key="6">
    <source>
        <dbReference type="Ensembl" id="ENSSLUP00000009168.1"/>
    </source>
</evidence>
<organism evidence="6 7">
    <name type="scientific">Sander lucioperca</name>
    <name type="common">Pike-perch</name>
    <name type="synonym">Perca lucioperca</name>
    <dbReference type="NCBI Taxonomy" id="283035"/>
    <lineage>
        <taxon>Eukaryota</taxon>
        <taxon>Metazoa</taxon>
        <taxon>Chordata</taxon>
        <taxon>Craniata</taxon>
        <taxon>Vertebrata</taxon>
        <taxon>Euteleostomi</taxon>
        <taxon>Actinopterygii</taxon>
        <taxon>Neopterygii</taxon>
        <taxon>Teleostei</taxon>
        <taxon>Neoteleostei</taxon>
        <taxon>Acanthomorphata</taxon>
        <taxon>Eupercaria</taxon>
        <taxon>Perciformes</taxon>
        <taxon>Percoidei</taxon>
        <taxon>Percidae</taxon>
        <taxon>Luciopercinae</taxon>
        <taxon>Sander</taxon>
    </lineage>
</organism>
<proteinExistence type="predicted"/>
<evidence type="ECO:0000313" key="7">
    <source>
        <dbReference type="Proteomes" id="UP000694568"/>
    </source>
</evidence>
<name>A0A8C9XFX2_SANLU</name>
<dbReference type="InterPro" id="IPR001190">
    <property type="entry name" value="SRCR"/>
</dbReference>
<protein>
    <recommendedName>
        <fullName evidence="8">SRCR domain-containing protein</fullName>
    </recommendedName>
</protein>
<dbReference type="PROSITE" id="PS50287">
    <property type="entry name" value="SRCR_2"/>
    <property type="match status" value="1"/>
</dbReference>
<dbReference type="Proteomes" id="UP000694568">
    <property type="component" value="Unplaced"/>
</dbReference>
<dbReference type="Gene3D" id="3.10.250.10">
    <property type="entry name" value="SRCR-like domain"/>
    <property type="match status" value="1"/>
</dbReference>
<feature type="domain" description="SRCR" evidence="4">
    <location>
        <begin position="32"/>
        <end position="140"/>
    </location>
</feature>
<evidence type="ECO:0000256" key="1">
    <source>
        <dbReference type="ARBA" id="ARBA00023157"/>
    </source>
</evidence>
<dbReference type="SMART" id="SM00202">
    <property type="entry name" value="SR"/>
    <property type="match status" value="1"/>
</dbReference>
<evidence type="ECO:0000256" key="2">
    <source>
        <dbReference type="PROSITE-ProRule" id="PRU00196"/>
    </source>
</evidence>
<dbReference type="Pfam" id="PF13895">
    <property type="entry name" value="Ig_2"/>
    <property type="match status" value="1"/>
</dbReference>
<evidence type="ECO:0000259" key="5">
    <source>
        <dbReference type="PROSITE" id="PS50835"/>
    </source>
</evidence>
<feature type="signal peptide" evidence="3">
    <location>
        <begin position="1"/>
        <end position="22"/>
    </location>
</feature>
<dbReference type="AlphaFoldDB" id="A0A8C9XFX2"/>
<sequence length="293" mass="32626">MLHLDMYHLLVLLLLCSSGLQAEGEHTSRESFRLVGRPSRCAGTLKVKENGEWRPVYGVFYSDWNLKTAAAACRELDCGSAVSVEEREESSVRSVLWIRSDCVESGSTLRKCVVSGPPYSILDITCSDLLLQPNISVSSSMDGVSEAQQQGFQVFRGSTFNISCSIQPQYPGGSFQLTFTSSNSTHNSTHPAVNHSAHFLFPAAEPAHQGNYSCVYQLYIFSHNFSSESHLLSLTVSGKRTVYRFGKDDWSKLSRNDQLITCCFWTEAVTCYIAYSNQTYTKCLMARANNKVK</sequence>
<feature type="chain" id="PRO_5034738530" description="SRCR domain-containing protein" evidence="3">
    <location>
        <begin position="23"/>
        <end position="293"/>
    </location>
</feature>
<dbReference type="InterPro" id="IPR036179">
    <property type="entry name" value="Ig-like_dom_sf"/>
</dbReference>
<feature type="disulfide bond" evidence="2">
    <location>
        <begin position="102"/>
        <end position="112"/>
    </location>
</feature>
<evidence type="ECO:0008006" key="8">
    <source>
        <dbReference type="Google" id="ProtNLM"/>
    </source>
</evidence>
<reference evidence="6" key="1">
    <citation type="submission" date="2025-08" db="UniProtKB">
        <authorList>
            <consortium name="Ensembl"/>
        </authorList>
    </citation>
    <scope>IDENTIFICATION</scope>
</reference>
<keyword evidence="3" id="KW-0732">Signal</keyword>
<dbReference type="InterPro" id="IPR007110">
    <property type="entry name" value="Ig-like_dom"/>
</dbReference>
<evidence type="ECO:0000259" key="4">
    <source>
        <dbReference type="PROSITE" id="PS50287"/>
    </source>
</evidence>
<keyword evidence="7" id="KW-1185">Reference proteome</keyword>
<keyword evidence="1 2" id="KW-1015">Disulfide bond</keyword>
<dbReference type="Gene3D" id="2.60.40.10">
    <property type="entry name" value="Immunoglobulins"/>
    <property type="match status" value="1"/>
</dbReference>
<dbReference type="PROSITE" id="PS50835">
    <property type="entry name" value="IG_LIKE"/>
    <property type="match status" value="1"/>
</dbReference>
<dbReference type="InterPro" id="IPR036772">
    <property type="entry name" value="SRCR-like_dom_sf"/>
</dbReference>
<comment type="caution">
    <text evidence="2">Lacks conserved residue(s) required for the propagation of feature annotation.</text>
</comment>
<dbReference type="Pfam" id="PF00530">
    <property type="entry name" value="SRCR"/>
    <property type="match status" value="1"/>
</dbReference>
<accession>A0A8C9XFX2</accession>
<feature type="domain" description="Ig-like" evidence="5">
    <location>
        <begin position="133"/>
        <end position="233"/>
    </location>
</feature>
<evidence type="ECO:0000256" key="3">
    <source>
        <dbReference type="SAM" id="SignalP"/>
    </source>
</evidence>
<dbReference type="SUPFAM" id="SSF48726">
    <property type="entry name" value="Immunoglobulin"/>
    <property type="match status" value="1"/>
</dbReference>
<dbReference type="InterPro" id="IPR013783">
    <property type="entry name" value="Ig-like_fold"/>
</dbReference>
<reference evidence="6" key="2">
    <citation type="submission" date="2025-09" db="UniProtKB">
        <authorList>
            <consortium name="Ensembl"/>
        </authorList>
    </citation>
    <scope>IDENTIFICATION</scope>
</reference>
<dbReference type="GeneTree" id="ENSGT00990000204173"/>
<dbReference type="Ensembl" id="ENSSLUT00000009464.1">
    <property type="protein sequence ID" value="ENSSLUP00000009168.1"/>
    <property type="gene ID" value="ENSSLUG00000004330.1"/>
</dbReference>
<dbReference type="SUPFAM" id="SSF56487">
    <property type="entry name" value="SRCR-like"/>
    <property type="match status" value="1"/>
</dbReference>